<dbReference type="CDD" id="cd04301">
    <property type="entry name" value="NAT_SF"/>
    <property type="match status" value="1"/>
</dbReference>
<dbReference type="Gene3D" id="3.40.630.30">
    <property type="match status" value="1"/>
</dbReference>
<accession>A0A5E7IJV3</accession>
<dbReference type="InterPro" id="IPR016181">
    <property type="entry name" value="Acyl_CoA_acyltransferase"/>
</dbReference>
<name>A0A5E7IJV3_PSEFL</name>
<dbReference type="PROSITE" id="PS51186">
    <property type="entry name" value="GNAT"/>
    <property type="match status" value="1"/>
</dbReference>
<dbReference type="SUPFAM" id="SSF55729">
    <property type="entry name" value="Acyl-CoA N-acyltransferases (Nat)"/>
    <property type="match status" value="1"/>
</dbReference>
<evidence type="ECO:0000259" key="3">
    <source>
        <dbReference type="PROSITE" id="PS51186"/>
    </source>
</evidence>
<evidence type="ECO:0000313" key="5">
    <source>
        <dbReference type="Proteomes" id="UP000385207"/>
    </source>
</evidence>
<dbReference type="RefSeq" id="WP_150783672.1">
    <property type="nucleotide sequence ID" value="NZ_CABVII010000005.1"/>
</dbReference>
<evidence type="ECO:0000256" key="2">
    <source>
        <dbReference type="ARBA" id="ARBA00023315"/>
    </source>
</evidence>
<reference evidence="4 5" key="1">
    <citation type="submission" date="2019-09" db="EMBL/GenBank/DDBJ databases">
        <authorList>
            <person name="Chandra G."/>
            <person name="Truman W A."/>
        </authorList>
    </citation>
    <scope>NUCLEOTIDE SEQUENCE [LARGE SCALE GENOMIC DNA]</scope>
    <source>
        <strain evidence="4">PS862</strain>
    </source>
</reference>
<dbReference type="PANTHER" id="PTHR43800">
    <property type="entry name" value="PEPTIDYL-LYSINE N-ACETYLTRANSFERASE YJAB"/>
    <property type="match status" value="1"/>
</dbReference>
<dbReference type="EC" id="2.3.1.-" evidence="4"/>
<dbReference type="InterPro" id="IPR000182">
    <property type="entry name" value="GNAT_dom"/>
</dbReference>
<dbReference type="PANTHER" id="PTHR43800:SF1">
    <property type="entry name" value="PEPTIDYL-LYSINE N-ACETYLTRANSFERASE YJAB"/>
    <property type="match status" value="1"/>
</dbReference>
<evidence type="ECO:0000313" key="4">
    <source>
        <dbReference type="EMBL" id="VVO76675.1"/>
    </source>
</evidence>
<proteinExistence type="predicted"/>
<organism evidence="4 5">
    <name type="scientific">Pseudomonas fluorescens</name>
    <dbReference type="NCBI Taxonomy" id="294"/>
    <lineage>
        <taxon>Bacteria</taxon>
        <taxon>Pseudomonadati</taxon>
        <taxon>Pseudomonadota</taxon>
        <taxon>Gammaproteobacteria</taxon>
        <taxon>Pseudomonadales</taxon>
        <taxon>Pseudomonadaceae</taxon>
        <taxon>Pseudomonas</taxon>
    </lineage>
</organism>
<dbReference type="Proteomes" id="UP000385207">
    <property type="component" value="Unassembled WGS sequence"/>
</dbReference>
<dbReference type="GO" id="GO:0016747">
    <property type="term" value="F:acyltransferase activity, transferring groups other than amino-acyl groups"/>
    <property type="evidence" value="ECO:0007669"/>
    <property type="project" value="InterPro"/>
</dbReference>
<sequence>MIRAFEQHDMERILDIWLSASLKAHDFIEAAHWQSHVETLRNIYIPASESYVIEEQSRVLGFCSLLDNQLAALFIDPAFQGKGLGKQLLKHAKALRNQLTLTVYKENTPGCAFYLSQGCVVVQEQIDAQTGQTEYLMATANAIARA</sequence>
<keyword evidence="2 4" id="KW-0012">Acyltransferase</keyword>
<dbReference type="NCBIfam" id="NF007853">
    <property type="entry name" value="PRK10562.1"/>
    <property type="match status" value="1"/>
</dbReference>
<gene>
    <name evidence="4" type="primary">yjaB_1</name>
    <name evidence="4" type="ORF">PS862_01612</name>
</gene>
<evidence type="ECO:0000256" key="1">
    <source>
        <dbReference type="ARBA" id="ARBA00022679"/>
    </source>
</evidence>
<dbReference type="Pfam" id="PF13508">
    <property type="entry name" value="Acetyltransf_7"/>
    <property type="match status" value="1"/>
</dbReference>
<dbReference type="OrthoDB" id="9789605at2"/>
<feature type="domain" description="N-acetyltransferase" evidence="3">
    <location>
        <begin position="1"/>
        <end position="142"/>
    </location>
</feature>
<dbReference type="AlphaFoldDB" id="A0A5E7IJV3"/>
<keyword evidence="1 4" id="KW-0808">Transferase</keyword>
<protein>
    <submittedName>
        <fullName evidence="4">Putative N-acetyltransferase YjaB</fullName>
        <ecNumber evidence="4">2.3.1.-</ecNumber>
    </submittedName>
</protein>
<dbReference type="EMBL" id="CABVII010000005">
    <property type="protein sequence ID" value="VVO76675.1"/>
    <property type="molecule type" value="Genomic_DNA"/>
</dbReference>